<gene>
    <name evidence="1" type="ORF">B7P43_G03607</name>
</gene>
<protein>
    <submittedName>
        <fullName evidence="1">Uncharacterized protein</fullName>
    </submittedName>
</protein>
<reference evidence="1 2" key="1">
    <citation type="submission" date="2017-12" db="EMBL/GenBank/DDBJ databases">
        <title>Hemimetabolous genomes reveal molecular basis of termite eusociality.</title>
        <authorList>
            <person name="Harrison M.C."/>
            <person name="Jongepier E."/>
            <person name="Robertson H.M."/>
            <person name="Arning N."/>
            <person name="Bitard-Feildel T."/>
            <person name="Chao H."/>
            <person name="Childers C.P."/>
            <person name="Dinh H."/>
            <person name="Doddapaneni H."/>
            <person name="Dugan S."/>
            <person name="Gowin J."/>
            <person name="Greiner C."/>
            <person name="Han Y."/>
            <person name="Hu H."/>
            <person name="Hughes D.S.T."/>
            <person name="Huylmans A.-K."/>
            <person name="Kemena C."/>
            <person name="Kremer L.P.M."/>
            <person name="Lee S.L."/>
            <person name="Lopez-Ezquerra A."/>
            <person name="Mallet L."/>
            <person name="Monroy-Kuhn J.M."/>
            <person name="Moser A."/>
            <person name="Murali S.C."/>
            <person name="Muzny D.M."/>
            <person name="Otani S."/>
            <person name="Piulachs M.-D."/>
            <person name="Poelchau M."/>
            <person name="Qu J."/>
            <person name="Schaub F."/>
            <person name="Wada-Katsumata A."/>
            <person name="Worley K.C."/>
            <person name="Xie Q."/>
            <person name="Ylla G."/>
            <person name="Poulsen M."/>
            <person name="Gibbs R.A."/>
            <person name="Schal C."/>
            <person name="Richards S."/>
            <person name="Belles X."/>
            <person name="Korb J."/>
            <person name="Bornberg-Bauer E."/>
        </authorList>
    </citation>
    <scope>NUCLEOTIDE SEQUENCE [LARGE SCALE GENOMIC DNA]</scope>
    <source>
        <tissue evidence="1">Whole body</tissue>
    </source>
</reference>
<comment type="caution">
    <text evidence="1">The sequence shown here is derived from an EMBL/GenBank/DDBJ whole genome shotgun (WGS) entry which is preliminary data.</text>
</comment>
<proteinExistence type="predicted"/>
<dbReference type="Proteomes" id="UP000235965">
    <property type="component" value="Unassembled WGS sequence"/>
</dbReference>
<dbReference type="InParanoid" id="A0A2J7PSW5"/>
<evidence type="ECO:0000313" key="2">
    <source>
        <dbReference type="Proteomes" id="UP000235965"/>
    </source>
</evidence>
<organism evidence="1 2">
    <name type="scientific">Cryptotermes secundus</name>
    <dbReference type="NCBI Taxonomy" id="105785"/>
    <lineage>
        <taxon>Eukaryota</taxon>
        <taxon>Metazoa</taxon>
        <taxon>Ecdysozoa</taxon>
        <taxon>Arthropoda</taxon>
        <taxon>Hexapoda</taxon>
        <taxon>Insecta</taxon>
        <taxon>Pterygota</taxon>
        <taxon>Neoptera</taxon>
        <taxon>Polyneoptera</taxon>
        <taxon>Dictyoptera</taxon>
        <taxon>Blattodea</taxon>
        <taxon>Blattoidea</taxon>
        <taxon>Termitoidae</taxon>
        <taxon>Kalotermitidae</taxon>
        <taxon>Cryptotermitinae</taxon>
        <taxon>Cryptotermes</taxon>
    </lineage>
</organism>
<dbReference type="AlphaFoldDB" id="A0A2J7PSW5"/>
<dbReference type="EMBL" id="NEVH01021922">
    <property type="protein sequence ID" value="PNF19428.1"/>
    <property type="molecule type" value="Genomic_DNA"/>
</dbReference>
<keyword evidence="2" id="KW-1185">Reference proteome</keyword>
<accession>A0A2J7PSW5</accession>
<sequence length="87" mass="9445">MAFKVESPCRSFLGQDEVSSEIRNLPLNETARNPFFLVAKNKRVGLLEGGGGEGRIPVEIRSISSECWVGTQAGYFSNPEMGGASYC</sequence>
<evidence type="ECO:0000313" key="1">
    <source>
        <dbReference type="EMBL" id="PNF19428.1"/>
    </source>
</evidence>
<name>A0A2J7PSW5_9NEOP</name>